<reference evidence="1 2" key="2">
    <citation type="journal article" date="2017" name="Genome Biol.">
        <title>New reference genome sequences of hot pepper reveal the massive evolution of plant disease-resistance genes by retroduplication.</title>
        <authorList>
            <person name="Kim S."/>
            <person name="Park J."/>
            <person name="Yeom S.I."/>
            <person name="Kim Y.M."/>
            <person name="Seo E."/>
            <person name="Kim K.T."/>
            <person name="Kim M.S."/>
            <person name="Lee J.M."/>
            <person name="Cheong K."/>
            <person name="Shin H.S."/>
            <person name="Kim S.B."/>
            <person name="Han K."/>
            <person name="Lee J."/>
            <person name="Park M."/>
            <person name="Lee H.A."/>
            <person name="Lee H.Y."/>
            <person name="Lee Y."/>
            <person name="Oh S."/>
            <person name="Lee J.H."/>
            <person name="Choi E."/>
            <person name="Choi E."/>
            <person name="Lee S.E."/>
            <person name="Jeon J."/>
            <person name="Kim H."/>
            <person name="Choi G."/>
            <person name="Song H."/>
            <person name="Lee J."/>
            <person name="Lee S.C."/>
            <person name="Kwon J.K."/>
            <person name="Lee H.Y."/>
            <person name="Koo N."/>
            <person name="Hong Y."/>
            <person name="Kim R.W."/>
            <person name="Kang W.H."/>
            <person name="Huh J.H."/>
            <person name="Kang B.C."/>
            <person name="Yang T.J."/>
            <person name="Lee Y.H."/>
            <person name="Bennetzen J.L."/>
            <person name="Choi D."/>
        </authorList>
    </citation>
    <scope>NUCLEOTIDE SEQUENCE [LARGE SCALE GENOMIC DNA]</scope>
    <source>
        <strain evidence="2">cv. CM334</strain>
    </source>
</reference>
<protein>
    <submittedName>
        <fullName evidence="1">Uncharacterized protein</fullName>
    </submittedName>
</protein>
<dbReference type="Gramene" id="PHT95177">
    <property type="protein sequence ID" value="PHT95177"/>
    <property type="gene ID" value="T459_03059"/>
</dbReference>
<organism evidence="1 2">
    <name type="scientific">Capsicum annuum</name>
    <name type="common">Capsicum pepper</name>
    <dbReference type="NCBI Taxonomy" id="4072"/>
    <lineage>
        <taxon>Eukaryota</taxon>
        <taxon>Viridiplantae</taxon>
        <taxon>Streptophyta</taxon>
        <taxon>Embryophyta</taxon>
        <taxon>Tracheophyta</taxon>
        <taxon>Spermatophyta</taxon>
        <taxon>Magnoliopsida</taxon>
        <taxon>eudicotyledons</taxon>
        <taxon>Gunneridae</taxon>
        <taxon>Pentapetalae</taxon>
        <taxon>asterids</taxon>
        <taxon>lamiids</taxon>
        <taxon>Solanales</taxon>
        <taxon>Solanaceae</taxon>
        <taxon>Solanoideae</taxon>
        <taxon>Capsiceae</taxon>
        <taxon>Capsicum</taxon>
    </lineage>
</organism>
<dbReference type="AlphaFoldDB" id="A0A2G3ALQ6"/>
<sequence>MNANDKNELNTDSTAKGCNGNQVIPAYDRALMQYADTLKKSGNSLPELLKLTHSRSYFKKNCLKNESLYRKDISVVTCRKHGNCSFNADEPRACGCVQATPLIENVAPYSSIENISVQILTPESKIGMELLVKTKTPPTKASEV</sequence>
<proteinExistence type="predicted"/>
<evidence type="ECO:0000313" key="2">
    <source>
        <dbReference type="Proteomes" id="UP000222542"/>
    </source>
</evidence>
<dbReference type="EMBL" id="AYRZ02000001">
    <property type="protein sequence ID" value="PHT95177.1"/>
    <property type="molecule type" value="Genomic_DNA"/>
</dbReference>
<comment type="caution">
    <text evidence="1">The sequence shown here is derived from an EMBL/GenBank/DDBJ whole genome shotgun (WGS) entry which is preliminary data.</text>
</comment>
<dbReference type="Proteomes" id="UP000222542">
    <property type="component" value="Unassembled WGS sequence"/>
</dbReference>
<keyword evidence="2" id="KW-1185">Reference proteome</keyword>
<gene>
    <name evidence="1" type="ORF">T459_03059</name>
</gene>
<evidence type="ECO:0000313" key="1">
    <source>
        <dbReference type="EMBL" id="PHT95177.1"/>
    </source>
</evidence>
<name>A0A2G3ALQ6_CAPAN</name>
<reference evidence="1 2" key="1">
    <citation type="journal article" date="2014" name="Nat. Genet.">
        <title>Genome sequence of the hot pepper provides insights into the evolution of pungency in Capsicum species.</title>
        <authorList>
            <person name="Kim S."/>
            <person name="Park M."/>
            <person name="Yeom S.I."/>
            <person name="Kim Y.M."/>
            <person name="Lee J.M."/>
            <person name="Lee H.A."/>
            <person name="Seo E."/>
            <person name="Choi J."/>
            <person name="Cheong K."/>
            <person name="Kim K.T."/>
            <person name="Jung K."/>
            <person name="Lee G.W."/>
            <person name="Oh S.K."/>
            <person name="Bae C."/>
            <person name="Kim S.B."/>
            <person name="Lee H.Y."/>
            <person name="Kim S.Y."/>
            <person name="Kim M.S."/>
            <person name="Kang B.C."/>
            <person name="Jo Y.D."/>
            <person name="Yang H.B."/>
            <person name="Jeong H.J."/>
            <person name="Kang W.H."/>
            <person name="Kwon J.K."/>
            <person name="Shin C."/>
            <person name="Lim J.Y."/>
            <person name="Park J.H."/>
            <person name="Huh J.H."/>
            <person name="Kim J.S."/>
            <person name="Kim B.D."/>
            <person name="Cohen O."/>
            <person name="Paran I."/>
            <person name="Suh M.C."/>
            <person name="Lee S.B."/>
            <person name="Kim Y.K."/>
            <person name="Shin Y."/>
            <person name="Noh S.J."/>
            <person name="Park J."/>
            <person name="Seo Y.S."/>
            <person name="Kwon S.Y."/>
            <person name="Kim H.A."/>
            <person name="Park J.M."/>
            <person name="Kim H.J."/>
            <person name="Choi S.B."/>
            <person name="Bosland P.W."/>
            <person name="Reeves G."/>
            <person name="Jo S.H."/>
            <person name="Lee B.W."/>
            <person name="Cho H.T."/>
            <person name="Choi H.S."/>
            <person name="Lee M.S."/>
            <person name="Yu Y."/>
            <person name="Do Choi Y."/>
            <person name="Park B.S."/>
            <person name="van Deynze A."/>
            <person name="Ashrafi H."/>
            <person name="Hill T."/>
            <person name="Kim W.T."/>
            <person name="Pai H.S."/>
            <person name="Ahn H.K."/>
            <person name="Yeam I."/>
            <person name="Giovannoni J.J."/>
            <person name="Rose J.K."/>
            <person name="Sorensen I."/>
            <person name="Lee S.J."/>
            <person name="Kim R.W."/>
            <person name="Choi I.Y."/>
            <person name="Choi B.S."/>
            <person name="Lim J.S."/>
            <person name="Lee Y.H."/>
            <person name="Choi D."/>
        </authorList>
    </citation>
    <scope>NUCLEOTIDE SEQUENCE [LARGE SCALE GENOMIC DNA]</scope>
    <source>
        <strain evidence="2">cv. CM334</strain>
    </source>
</reference>
<dbReference type="STRING" id="4072.A0A2G3ALQ6"/>
<accession>A0A2G3ALQ6</accession>